<sequence length="463" mass="53874">MQTFENIKQALFNLDHYNLKVLAASSVGIGGLLCYLALRRKRKTIPFGDGWWRVGEKPPSEDTTIHSFVVETSEEMIRDLYQRIDQTRYTDSLEDCRFHYGFNSDYLRKVVSYWRNEFDWEKQVKVLNKYPHFKTNIEGLDVHFIHVKPIQRAGQRVLPLLMVHGWPGSFFEFYRILPMLTNTEEDVVFEVICPSIPGYGYSEAPHVKGFNTMDAARVFHKLMERLNFSEYYLQGGDWGVVTYTIHTLASITAPFPHRASLVTVLSLLIGRYLPFLVGFTREDVHRIYPYMQKNVYELLRESGYLHIQATKPDTAGCGLNDSPVGLAAYILEKFSTWTDFKNRDLKDGGLERKFSLDDLLTNVMIYWTTGSIIPSMRFYKENMGTNFQKRVDNITKIYVPVGLAAFPHELMHCPKTWAYSRFPDIRSYTYMARGGHFAAFEEPELLAKDVMQFVKKVEKKRLK</sequence>
<reference evidence="24" key="1">
    <citation type="journal article" date="2014" name="Science">
        <title>Nonhuman genetics. Genomic basis for the convergent evolution of electric organs.</title>
        <authorList>
            <person name="Gallant J.R."/>
            <person name="Traeger L.L."/>
            <person name="Volkening J.D."/>
            <person name="Moffett H."/>
            <person name="Chen P.H."/>
            <person name="Novina C.D."/>
            <person name="Phillips G.N.Jr."/>
            <person name="Anand R."/>
            <person name="Wells G.B."/>
            <person name="Pinch M."/>
            <person name="Guth R."/>
            <person name="Unguez G.A."/>
            <person name="Albert J.S."/>
            <person name="Zakon H.H."/>
            <person name="Samanta M.P."/>
            <person name="Sussman M.R."/>
        </authorList>
    </citation>
    <scope>NUCLEOTIDE SEQUENCE [LARGE SCALE GENOMIC DNA]</scope>
</reference>
<evidence type="ECO:0000256" key="16">
    <source>
        <dbReference type="ARBA" id="ARBA00023098"/>
    </source>
</evidence>
<evidence type="ECO:0000256" key="7">
    <source>
        <dbReference type="ARBA" id="ARBA00010088"/>
    </source>
</evidence>
<reference evidence="23" key="3">
    <citation type="submission" date="2020-05" db="EMBL/GenBank/DDBJ databases">
        <title>Electrophorus electricus (electric eel) genome, fEleEle1, primary haplotype.</title>
        <authorList>
            <person name="Myers G."/>
            <person name="Meyer A."/>
            <person name="Fedrigo O."/>
            <person name="Formenti G."/>
            <person name="Rhie A."/>
            <person name="Tracey A."/>
            <person name="Sims Y."/>
            <person name="Jarvis E.D."/>
        </authorList>
    </citation>
    <scope>NUCLEOTIDE SEQUENCE [LARGE SCALE GENOMIC DNA]</scope>
</reference>
<dbReference type="GO" id="GO:0019369">
    <property type="term" value="P:arachidonate metabolic process"/>
    <property type="evidence" value="ECO:0007669"/>
    <property type="project" value="TreeGrafter"/>
</dbReference>
<feature type="active site" description="Proton acceptor" evidence="20">
    <location>
        <position position="436"/>
    </location>
</feature>
<reference evidence="23" key="5">
    <citation type="submission" date="2025-09" db="UniProtKB">
        <authorList>
            <consortium name="Ensembl"/>
        </authorList>
    </citation>
    <scope>IDENTIFICATION</scope>
</reference>
<evidence type="ECO:0000256" key="12">
    <source>
        <dbReference type="ARBA" id="ARBA00022801"/>
    </source>
</evidence>
<evidence type="ECO:0000256" key="3">
    <source>
        <dbReference type="ARBA" id="ARBA00001306"/>
    </source>
</evidence>
<accession>A0A4W4DTQ7</accession>
<evidence type="ECO:0000259" key="22">
    <source>
        <dbReference type="Pfam" id="PF06441"/>
    </source>
</evidence>
<dbReference type="Ensembl" id="ENSEEET00000002226.2">
    <property type="protein sequence ID" value="ENSEEEP00000002185.2"/>
    <property type="gene ID" value="ENSEEEG00000001176.2"/>
</dbReference>
<keyword evidence="10 21" id="KW-0812">Transmembrane</keyword>
<comment type="catalytic activity">
    <reaction evidence="1">
        <text>11,12-epoxy-(5Z,8Z,14Z)-eicosatrienoate + H2O = 11,12-dihydroxy-(5Z,8Z,14Z)-eicosatrienoate</text>
        <dbReference type="Rhea" id="RHEA:44044"/>
        <dbReference type="ChEBI" id="CHEBI:15377"/>
        <dbReference type="ChEBI" id="CHEBI:76625"/>
        <dbReference type="ChEBI" id="CHEBI:84031"/>
    </reaction>
    <physiologicalReaction direction="left-to-right" evidence="1">
        <dbReference type="Rhea" id="RHEA:44045"/>
    </physiologicalReaction>
</comment>
<evidence type="ECO:0000313" key="24">
    <source>
        <dbReference type="Proteomes" id="UP000314983"/>
    </source>
</evidence>
<evidence type="ECO:0000256" key="8">
    <source>
        <dbReference type="ARBA" id="ARBA00022481"/>
    </source>
</evidence>
<evidence type="ECO:0000256" key="19">
    <source>
        <dbReference type="PIRNR" id="PIRNR001112"/>
    </source>
</evidence>
<evidence type="ECO:0000256" key="20">
    <source>
        <dbReference type="PIRSR" id="PIRSR001112-1"/>
    </source>
</evidence>
<reference evidence="23" key="4">
    <citation type="submission" date="2025-08" db="UniProtKB">
        <authorList>
            <consortium name="Ensembl"/>
        </authorList>
    </citation>
    <scope>IDENTIFICATION</scope>
</reference>
<dbReference type="GO" id="GO:0005789">
    <property type="term" value="C:endoplasmic reticulum membrane"/>
    <property type="evidence" value="ECO:0007669"/>
    <property type="project" value="UniProtKB-SubCell"/>
</dbReference>
<feature type="active site" description="Proton donor" evidence="20">
    <location>
        <position position="379"/>
    </location>
</feature>
<keyword evidence="9" id="KW-0216">Detoxification</keyword>
<evidence type="ECO:0000256" key="9">
    <source>
        <dbReference type="ARBA" id="ARBA00022575"/>
    </source>
</evidence>
<evidence type="ECO:0000256" key="2">
    <source>
        <dbReference type="ARBA" id="ARBA00000221"/>
    </source>
</evidence>
<evidence type="ECO:0000256" key="1">
    <source>
        <dbReference type="ARBA" id="ARBA00000146"/>
    </source>
</evidence>
<comment type="catalytic activity">
    <reaction evidence="4">
        <text>8,9-epoxy-(5Z,11Z,14Z)-eicosatrienoate + H2O = 8,9-dihydroxy-(5Z,11Z,14Z)-eicosatrienoate</text>
        <dbReference type="Rhea" id="RHEA:44048"/>
        <dbReference type="ChEBI" id="CHEBI:15377"/>
        <dbReference type="ChEBI" id="CHEBI:84025"/>
        <dbReference type="ChEBI" id="CHEBI:84032"/>
    </reaction>
    <physiologicalReaction direction="left-to-right" evidence="4">
        <dbReference type="Rhea" id="RHEA:44049"/>
    </physiologicalReaction>
</comment>
<feature type="active site" description="Nucleophile" evidence="20">
    <location>
        <position position="237"/>
    </location>
</feature>
<evidence type="ECO:0000256" key="13">
    <source>
        <dbReference type="ARBA" id="ARBA00022824"/>
    </source>
</evidence>
<comment type="function">
    <text evidence="19">Biotransformation enzyme that catalyzes the hydrolysis of arene and aliphatic epoxides to less reactive and more water soluble dihydrodiols by the trans addition of water.</text>
</comment>
<dbReference type="InterPro" id="IPR000639">
    <property type="entry name" value="Epox_hydrolase-like"/>
</dbReference>
<evidence type="ECO:0000256" key="17">
    <source>
        <dbReference type="ARBA" id="ARBA00023136"/>
    </source>
</evidence>
<evidence type="ECO:0000256" key="6">
    <source>
        <dbReference type="ARBA" id="ARBA00004643"/>
    </source>
</evidence>
<keyword evidence="11 19" id="KW-0058">Aromatic hydrocarbons catabolism</keyword>
<evidence type="ECO:0000256" key="10">
    <source>
        <dbReference type="ARBA" id="ARBA00022692"/>
    </source>
</evidence>
<dbReference type="STRING" id="8005.ENSEEEP00000002185"/>
<evidence type="ECO:0000256" key="15">
    <source>
        <dbReference type="ARBA" id="ARBA00022989"/>
    </source>
</evidence>
<dbReference type="PRINTS" id="PR00412">
    <property type="entry name" value="EPOXHYDRLASE"/>
</dbReference>
<dbReference type="Proteomes" id="UP000314983">
    <property type="component" value="Chromosome 11"/>
</dbReference>
<dbReference type="Pfam" id="PF06441">
    <property type="entry name" value="EHN"/>
    <property type="match status" value="1"/>
</dbReference>
<feature type="domain" description="Epoxide hydrolase N-terminal" evidence="22">
    <location>
        <begin position="65"/>
        <end position="173"/>
    </location>
</feature>
<evidence type="ECO:0000256" key="21">
    <source>
        <dbReference type="SAM" id="Phobius"/>
    </source>
</evidence>
<dbReference type="PANTHER" id="PTHR21661:SF78">
    <property type="entry name" value="EPOXIDE HYDROLASE 1"/>
    <property type="match status" value="1"/>
</dbReference>
<comment type="similarity">
    <text evidence="7 19">Belongs to the peptidase S33 family.</text>
</comment>
<dbReference type="GO" id="GO:0033961">
    <property type="term" value="F:cis-stilbene-oxide hydrolase activity"/>
    <property type="evidence" value="ECO:0007669"/>
    <property type="project" value="UniProtKB-UniRule"/>
</dbReference>
<dbReference type="AlphaFoldDB" id="A0A4W4DTQ7"/>
<evidence type="ECO:0000256" key="4">
    <source>
        <dbReference type="ARBA" id="ARBA00001899"/>
    </source>
</evidence>
<gene>
    <name evidence="23" type="primary">ephx5</name>
</gene>
<evidence type="ECO:0000256" key="5">
    <source>
        <dbReference type="ARBA" id="ARBA00004390"/>
    </source>
</evidence>
<evidence type="ECO:0000256" key="14">
    <source>
        <dbReference type="ARBA" id="ARBA00022848"/>
    </source>
</evidence>
<proteinExistence type="inferred from homology"/>
<dbReference type="InterPro" id="IPR010497">
    <property type="entry name" value="Epoxide_hydro_N"/>
</dbReference>
<evidence type="ECO:0000313" key="23">
    <source>
        <dbReference type="Ensembl" id="ENSEEEP00000002185.2"/>
    </source>
</evidence>
<dbReference type="PANTHER" id="PTHR21661">
    <property type="entry name" value="EPOXIDE HYDROLASE 1-RELATED"/>
    <property type="match status" value="1"/>
</dbReference>
<dbReference type="GO" id="GO:0009636">
    <property type="term" value="P:response to toxic substance"/>
    <property type="evidence" value="ECO:0007669"/>
    <property type="project" value="UniProtKB-KW"/>
</dbReference>
<keyword evidence="15 21" id="KW-1133">Transmembrane helix</keyword>
<evidence type="ECO:0000256" key="11">
    <source>
        <dbReference type="ARBA" id="ARBA00022797"/>
    </source>
</evidence>
<comment type="catalytic activity">
    <reaction evidence="2 19">
        <text>1-(4-methoxyphenyl)-N-methyl-N-[(3-methyloxetan-3-yl)methyl]methanamine + H2O = 2-{[(4-methoxybenzyl)(methyl)amino]methyl}-2-methylpropane-1,3-diol</text>
        <dbReference type="Rhea" id="RHEA:55764"/>
        <dbReference type="ChEBI" id="CHEBI:15377"/>
        <dbReference type="ChEBI" id="CHEBI:139161"/>
        <dbReference type="ChEBI" id="CHEBI:139164"/>
        <dbReference type="EC" id="3.3.2.9"/>
    </reaction>
</comment>
<keyword evidence="17 19" id="KW-0472">Membrane</keyword>
<comment type="subcellular location">
    <subcellularLocation>
        <location evidence="6">Endoplasmic reticulum membrane</location>
        <topology evidence="6">Single-pass type III membrane protein</topology>
    </subcellularLocation>
    <subcellularLocation>
        <location evidence="5">Microsome membrane</location>
        <topology evidence="5">Single-pass type III membrane protein</topology>
    </subcellularLocation>
</comment>
<dbReference type="GO" id="GO:0097176">
    <property type="term" value="P:epoxide metabolic process"/>
    <property type="evidence" value="ECO:0007669"/>
    <property type="project" value="TreeGrafter"/>
</dbReference>
<name>A0A4W4DTQ7_ELEEL</name>
<keyword evidence="13 19" id="KW-0256">Endoplasmic reticulum</keyword>
<dbReference type="InterPro" id="IPR016292">
    <property type="entry name" value="Epoxide_hydrolase"/>
</dbReference>
<dbReference type="PIRSF" id="PIRSF001112">
    <property type="entry name" value="Epoxide_hydrolase"/>
    <property type="match status" value="1"/>
</dbReference>
<reference evidence="24" key="2">
    <citation type="journal article" date="2017" name="Sci. Adv.">
        <title>A tail of two voltages: Proteomic comparison of the three electric organs of the electric eel.</title>
        <authorList>
            <person name="Traeger L.L."/>
            <person name="Sabat G."/>
            <person name="Barrett-Wilt G.A."/>
            <person name="Wells G.B."/>
            <person name="Sussman M.R."/>
        </authorList>
    </citation>
    <scope>NUCLEOTIDE SEQUENCE [LARGE SCALE GENOMIC DNA]</scope>
</reference>
<dbReference type="Gene3D" id="3.40.50.1820">
    <property type="entry name" value="alpha/beta hydrolase"/>
    <property type="match status" value="1"/>
</dbReference>
<keyword evidence="14" id="KW-0492">Microsome</keyword>
<dbReference type="InterPro" id="IPR029058">
    <property type="entry name" value="AB_hydrolase_fold"/>
</dbReference>
<keyword evidence="24" id="KW-1185">Reference proteome</keyword>
<dbReference type="GeneTree" id="ENSGT00390000002210"/>
<keyword evidence="16" id="KW-0443">Lipid metabolism</keyword>
<feature type="transmembrane region" description="Helical" evidence="21">
    <location>
        <begin position="21"/>
        <end position="38"/>
    </location>
</feature>
<dbReference type="SUPFAM" id="SSF53474">
    <property type="entry name" value="alpha/beta-Hydrolases"/>
    <property type="match status" value="1"/>
</dbReference>
<protein>
    <recommendedName>
        <fullName evidence="19">Epoxide hydrolase</fullName>
        <ecNumber evidence="19">3.3.2.9</ecNumber>
    </recommendedName>
</protein>
<evidence type="ECO:0000256" key="18">
    <source>
        <dbReference type="ARBA" id="ARBA00047476"/>
    </source>
</evidence>
<keyword evidence="12 19" id="KW-0378">Hydrolase</keyword>
<comment type="catalytic activity">
    <reaction evidence="3">
        <text>cis-stilbene oxide + H2O = (1R,2R)-hydrobenzoin</text>
        <dbReference type="Rhea" id="RHEA:23900"/>
        <dbReference type="ChEBI" id="CHEBI:15377"/>
        <dbReference type="ChEBI" id="CHEBI:50004"/>
        <dbReference type="ChEBI" id="CHEBI:50014"/>
        <dbReference type="EC" id="3.3.2.9"/>
    </reaction>
    <physiologicalReaction direction="left-to-right" evidence="3">
        <dbReference type="Rhea" id="RHEA:23901"/>
    </physiologicalReaction>
</comment>
<comment type="catalytic activity">
    <reaction evidence="18">
        <text>2-(5Z,8Z,11Z,14Z-eicosatetraenoyl)-glycerol + H2O = glycerol + (5Z,8Z,11Z,14Z)-eicosatetraenoate + H(+)</text>
        <dbReference type="Rhea" id="RHEA:26132"/>
        <dbReference type="ChEBI" id="CHEBI:15377"/>
        <dbReference type="ChEBI" id="CHEBI:15378"/>
        <dbReference type="ChEBI" id="CHEBI:17754"/>
        <dbReference type="ChEBI" id="CHEBI:32395"/>
        <dbReference type="ChEBI" id="CHEBI:52392"/>
    </reaction>
    <physiologicalReaction direction="left-to-right" evidence="18">
        <dbReference type="Rhea" id="RHEA:26133"/>
    </physiologicalReaction>
</comment>
<organism evidence="23 24">
    <name type="scientific">Electrophorus electricus</name>
    <name type="common">Electric eel</name>
    <name type="synonym">Gymnotus electricus</name>
    <dbReference type="NCBI Taxonomy" id="8005"/>
    <lineage>
        <taxon>Eukaryota</taxon>
        <taxon>Metazoa</taxon>
        <taxon>Chordata</taxon>
        <taxon>Craniata</taxon>
        <taxon>Vertebrata</taxon>
        <taxon>Euteleostomi</taxon>
        <taxon>Actinopterygii</taxon>
        <taxon>Neopterygii</taxon>
        <taxon>Teleostei</taxon>
        <taxon>Ostariophysi</taxon>
        <taxon>Gymnotiformes</taxon>
        <taxon>Gymnotoidei</taxon>
        <taxon>Gymnotidae</taxon>
        <taxon>Electrophorus</taxon>
    </lineage>
</organism>
<dbReference type="EC" id="3.3.2.9" evidence="19"/>
<keyword evidence="8" id="KW-0488">Methylation</keyword>